<dbReference type="SMART" id="SM00646">
    <property type="entry name" value="Ami_3"/>
    <property type="match status" value="1"/>
</dbReference>
<keyword evidence="1" id="KW-0378">Hydrolase</keyword>
<feature type="domain" description="MurNAc-LAA" evidence="2">
    <location>
        <begin position="97"/>
        <end position="225"/>
    </location>
</feature>
<organism evidence="3 4">
    <name type="scientific">Methanosarcina mazei (strain ATCC BAA-159 / DSM 3647 / Goe1 / Go1 / JCM 11833 / OCM 88)</name>
    <name type="common">Methanosarcina frisia</name>
    <dbReference type="NCBI Taxonomy" id="192952"/>
    <lineage>
        <taxon>Archaea</taxon>
        <taxon>Methanobacteriati</taxon>
        <taxon>Methanobacteriota</taxon>
        <taxon>Stenosarchaea group</taxon>
        <taxon>Methanomicrobia</taxon>
        <taxon>Methanosarcinales</taxon>
        <taxon>Methanosarcinaceae</taxon>
        <taxon>Methanosarcina</taxon>
    </lineage>
</organism>
<dbReference type="InterPro" id="IPR050695">
    <property type="entry name" value="N-acetylmuramoyl_amidase_3"/>
</dbReference>
<evidence type="ECO:0000256" key="1">
    <source>
        <dbReference type="ARBA" id="ARBA00022801"/>
    </source>
</evidence>
<dbReference type="SUPFAM" id="SSF53187">
    <property type="entry name" value="Zn-dependent exopeptidases"/>
    <property type="match status" value="1"/>
</dbReference>
<dbReference type="PATRIC" id="fig|192952.21.peg.2624"/>
<dbReference type="PANTHER" id="PTHR30404">
    <property type="entry name" value="N-ACETYLMURAMOYL-L-ALANINE AMIDASE"/>
    <property type="match status" value="1"/>
</dbReference>
<dbReference type="Gene3D" id="3.40.630.40">
    <property type="entry name" value="Zn-dependent exopeptidases"/>
    <property type="match status" value="1"/>
</dbReference>
<gene>
    <name evidence="3" type="ordered locus">MM_2290</name>
</gene>
<dbReference type="Proteomes" id="UP000000595">
    <property type="component" value="Chromosome"/>
</dbReference>
<dbReference type="AlphaFoldDB" id="Q8PUP2"/>
<proteinExistence type="predicted"/>
<dbReference type="HOGENOM" id="CLU_598019_0_0_2"/>
<evidence type="ECO:0000313" key="4">
    <source>
        <dbReference type="Proteomes" id="UP000000595"/>
    </source>
</evidence>
<name>Q8PUP2_METMA</name>
<dbReference type="eggNOG" id="arCOG08705">
    <property type="taxonomic scope" value="Archaea"/>
</dbReference>
<dbReference type="CDD" id="cd02696">
    <property type="entry name" value="MurNAc-LAA"/>
    <property type="match status" value="1"/>
</dbReference>
<protein>
    <submittedName>
        <fullName evidence="3">Cell surface protein</fullName>
    </submittedName>
</protein>
<dbReference type="eggNOG" id="arCOG09691">
    <property type="taxonomic scope" value="Archaea"/>
</dbReference>
<dbReference type="GO" id="GO:0009253">
    <property type="term" value="P:peptidoglycan catabolic process"/>
    <property type="evidence" value="ECO:0007669"/>
    <property type="project" value="InterPro"/>
</dbReference>
<dbReference type="EMBL" id="AE008384">
    <property type="protein sequence ID" value="AAM31986.1"/>
    <property type="molecule type" value="Genomic_DNA"/>
</dbReference>
<dbReference type="Pfam" id="PF01520">
    <property type="entry name" value="Amidase_3"/>
    <property type="match status" value="1"/>
</dbReference>
<accession>Q8PUP2</accession>
<sequence>MYTMGGNRVDKSIVILILAVIMFITPGVVSADDLAGKRICIDPGHGGYDPGATRDGLEEEDVNLDIALKLKELLTAEGAVPILTRETDINPAHKQRWETSQNNNCDIFIAIHCNSNDKTTPSGTEVYYYPKEGTSNGDAAKSLANQVYGEVTSHLDTAGNRIGPIRYAYGTRSYWVLGADQFTGITQTPAINIELAFISNSDDRQKLASPEYQQESATAILHGLQLYYGGTPQELQAPNKPTDLIQYKSDGITGILLGDTTTENIIIMTGGVSDPGGNSVQLEVEVKPVNTEFTGTSTFLSPLVASGSTASVTYTGLSDGVYKWRARAKNSNGATGFWQDAGGNAENDPDFKVSIAQASPVTLMVSPSSGRQGTIFTFNGNGYTPNGAIEFHVRKPDNTEFPAAILTASSSGVLSYSYQSTTASPVGTYTIWAIDKTTGRQSNNVQETINRTSMHLK</sequence>
<dbReference type="PANTHER" id="PTHR30404:SF0">
    <property type="entry name" value="N-ACETYLMURAMOYL-L-ALANINE AMIDASE AMIC"/>
    <property type="match status" value="1"/>
</dbReference>
<dbReference type="KEGG" id="mma:MM_2290"/>
<dbReference type="InterPro" id="IPR002508">
    <property type="entry name" value="MurNAc-LAA_cat"/>
</dbReference>
<dbReference type="GO" id="GO:0008745">
    <property type="term" value="F:N-acetylmuramoyl-L-alanine amidase activity"/>
    <property type="evidence" value="ECO:0007669"/>
    <property type="project" value="InterPro"/>
</dbReference>
<evidence type="ECO:0000313" key="3">
    <source>
        <dbReference type="EMBL" id="AAM31986.1"/>
    </source>
</evidence>
<evidence type="ECO:0000259" key="2">
    <source>
        <dbReference type="SMART" id="SM00646"/>
    </source>
</evidence>
<reference evidence="3 4" key="1">
    <citation type="journal article" date="2002" name="J. Mol. Microbiol. Biotechnol.">
        <title>The genome of Methanosarcina mazei: evidence for lateral gene transfer between Bacteria and Archaea.</title>
        <authorList>
            <person name="Deppenmeier U."/>
            <person name="Johann A."/>
            <person name="Hartsch T."/>
            <person name="Merkl R."/>
            <person name="Schmitz R.A."/>
            <person name="Martinez-Arias R."/>
            <person name="Henne A."/>
            <person name="Wiezer A."/>
            <person name="Baumer S."/>
            <person name="Jacobi C."/>
            <person name="Bruggemann H."/>
            <person name="Lienard T."/>
            <person name="Christmann A."/>
            <person name="Bomeke M."/>
            <person name="Steckel S."/>
            <person name="Bhattacharyya A."/>
            <person name="Lykidis A."/>
            <person name="Overbeek R."/>
            <person name="Klenk H.P."/>
            <person name="Gunsalus R.P."/>
            <person name="Fritz H.J."/>
            <person name="Gottschalk G."/>
        </authorList>
    </citation>
    <scope>NUCLEOTIDE SEQUENCE [LARGE SCALE GENOMIC DNA]</scope>
    <source>
        <strain evidence="4">ATCC BAA-159 / DSM 3647 / Goe1 / Go1 / JCM 11833 / OCM 88</strain>
    </source>
</reference>